<name>A0A6J7REB3_9ZZZZ</name>
<proteinExistence type="predicted"/>
<accession>A0A6J7REB3</accession>
<reference evidence="2" key="1">
    <citation type="submission" date="2020-05" db="EMBL/GenBank/DDBJ databases">
        <authorList>
            <person name="Chiriac C."/>
            <person name="Salcher M."/>
            <person name="Ghai R."/>
            <person name="Kavagutti S V."/>
        </authorList>
    </citation>
    <scope>NUCLEOTIDE SEQUENCE</scope>
</reference>
<gene>
    <name evidence="2" type="ORF">UFOPK3967_03137</name>
</gene>
<feature type="region of interest" description="Disordered" evidence="1">
    <location>
        <begin position="1"/>
        <end position="36"/>
    </location>
</feature>
<dbReference type="EMBL" id="CAFBOS010000318">
    <property type="protein sequence ID" value="CAB5027087.1"/>
    <property type="molecule type" value="Genomic_DNA"/>
</dbReference>
<organism evidence="2">
    <name type="scientific">freshwater metagenome</name>
    <dbReference type="NCBI Taxonomy" id="449393"/>
    <lineage>
        <taxon>unclassified sequences</taxon>
        <taxon>metagenomes</taxon>
        <taxon>ecological metagenomes</taxon>
    </lineage>
</organism>
<evidence type="ECO:0000313" key="2">
    <source>
        <dbReference type="EMBL" id="CAB5027087.1"/>
    </source>
</evidence>
<feature type="region of interest" description="Disordered" evidence="1">
    <location>
        <begin position="53"/>
        <end position="76"/>
    </location>
</feature>
<evidence type="ECO:0000256" key="1">
    <source>
        <dbReference type="SAM" id="MobiDB-lite"/>
    </source>
</evidence>
<sequence length="76" mass="7692">MFVFVAADTSSDSRPRPANAPTHEWPRSGAPAAYGHPAASAEVMSSIVIGVESVGPSGKPTPLPLYVAPSTAGTSQ</sequence>
<dbReference type="AlphaFoldDB" id="A0A6J7REB3"/>
<protein>
    <submittedName>
        <fullName evidence="2">Unannotated protein</fullName>
    </submittedName>
</protein>